<evidence type="ECO:0000259" key="3">
    <source>
        <dbReference type="PROSITE" id="PS50943"/>
    </source>
</evidence>
<reference evidence="4 5" key="1">
    <citation type="submission" date="2018-11" db="EMBL/GenBank/DDBJ databases">
        <title>Chitinophaga lutea sp.nov., isolate from arsenic contaminated soil.</title>
        <authorList>
            <person name="Zong Y."/>
        </authorList>
    </citation>
    <scope>NUCLEOTIDE SEQUENCE [LARGE SCALE GENOMIC DNA]</scope>
    <source>
        <strain evidence="4 5">ZY74</strain>
    </source>
</reference>
<dbReference type="Pfam" id="PF01381">
    <property type="entry name" value="HTH_3"/>
    <property type="match status" value="1"/>
</dbReference>
<dbReference type="CDD" id="cd00093">
    <property type="entry name" value="HTH_XRE"/>
    <property type="match status" value="1"/>
</dbReference>
<evidence type="ECO:0000313" key="5">
    <source>
        <dbReference type="Proteomes" id="UP000278351"/>
    </source>
</evidence>
<evidence type="ECO:0000256" key="1">
    <source>
        <dbReference type="ARBA" id="ARBA00023125"/>
    </source>
</evidence>
<dbReference type="InterPro" id="IPR013430">
    <property type="entry name" value="Toxin_antidote_HigA"/>
</dbReference>
<dbReference type="RefSeq" id="WP_123848423.1">
    <property type="nucleotide sequence ID" value="NZ_RPDH01000002.1"/>
</dbReference>
<feature type="compositionally biased region" description="Polar residues" evidence="2">
    <location>
        <begin position="110"/>
        <end position="119"/>
    </location>
</feature>
<dbReference type="EMBL" id="RPDH01000002">
    <property type="protein sequence ID" value="RPE09426.1"/>
    <property type="molecule type" value="Genomic_DNA"/>
</dbReference>
<dbReference type="PANTHER" id="PTHR36924:SF1">
    <property type="entry name" value="ANTITOXIN HIGA-1"/>
    <property type="match status" value="1"/>
</dbReference>
<organism evidence="4 5">
    <name type="scientific">Chitinophaga lutea</name>
    <dbReference type="NCBI Taxonomy" id="2488634"/>
    <lineage>
        <taxon>Bacteria</taxon>
        <taxon>Pseudomonadati</taxon>
        <taxon>Bacteroidota</taxon>
        <taxon>Chitinophagia</taxon>
        <taxon>Chitinophagales</taxon>
        <taxon>Chitinophagaceae</taxon>
        <taxon>Chitinophaga</taxon>
    </lineage>
</organism>
<keyword evidence="5" id="KW-1185">Reference proteome</keyword>
<name>A0A3N4PML1_9BACT</name>
<proteinExistence type="predicted"/>
<dbReference type="SUPFAM" id="SSF47413">
    <property type="entry name" value="lambda repressor-like DNA-binding domains"/>
    <property type="match status" value="1"/>
</dbReference>
<dbReference type="OrthoDB" id="3174593at2"/>
<dbReference type="GO" id="GO:0003677">
    <property type="term" value="F:DNA binding"/>
    <property type="evidence" value="ECO:0007669"/>
    <property type="project" value="UniProtKB-KW"/>
</dbReference>
<dbReference type="PANTHER" id="PTHR36924">
    <property type="entry name" value="ANTITOXIN HIGA-1"/>
    <property type="match status" value="1"/>
</dbReference>
<dbReference type="Proteomes" id="UP000278351">
    <property type="component" value="Unassembled WGS sequence"/>
</dbReference>
<feature type="domain" description="HTH cro/C1-type" evidence="3">
    <location>
        <begin position="22"/>
        <end position="69"/>
    </location>
</feature>
<dbReference type="InterPro" id="IPR001387">
    <property type="entry name" value="Cro/C1-type_HTH"/>
</dbReference>
<dbReference type="AlphaFoldDB" id="A0A3N4PML1"/>
<accession>A0A3N4PML1</accession>
<comment type="caution">
    <text evidence="4">The sequence shown here is derived from an EMBL/GenBank/DDBJ whole genome shotgun (WGS) entry which is preliminary data.</text>
</comment>
<dbReference type="Gene3D" id="1.10.260.40">
    <property type="entry name" value="lambda repressor-like DNA-binding domains"/>
    <property type="match status" value="1"/>
</dbReference>
<dbReference type="NCBIfam" id="TIGR02607">
    <property type="entry name" value="antidote_HigA"/>
    <property type="match status" value="1"/>
</dbReference>
<dbReference type="InterPro" id="IPR010982">
    <property type="entry name" value="Lambda_DNA-bd_dom_sf"/>
</dbReference>
<feature type="region of interest" description="Disordered" evidence="2">
    <location>
        <begin position="92"/>
        <end position="130"/>
    </location>
</feature>
<feature type="compositionally biased region" description="Low complexity" evidence="2">
    <location>
        <begin position="96"/>
        <end position="107"/>
    </location>
</feature>
<evidence type="ECO:0000313" key="4">
    <source>
        <dbReference type="EMBL" id="RPE09426.1"/>
    </source>
</evidence>
<dbReference type="SMART" id="SM00530">
    <property type="entry name" value="HTH_XRE"/>
    <property type="match status" value="1"/>
</dbReference>
<gene>
    <name evidence="4" type="primary">higA</name>
    <name evidence="4" type="ORF">EGT74_20745</name>
</gene>
<sequence>MKRKMKFEHPGILLKEELFDYQGLTITEAAKLLKVTRPALSKVANGRAVISVDMSLRIAAVFGGTAEIWQRMQTAYDLQEAKPRIDKLKLKRYQPKAQQKTAATGKAESTGMTGRQTQARIPLAARQFND</sequence>
<dbReference type="PROSITE" id="PS50943">
    <property type="entry name" value="HTH_CROC1"/>
    <property type="match status" value="1"/>
</dbReference>
<evidence type="ECO:0000256" key="2">
    <source>
        <dbReference type="SAM" id="MobiDB-lite"/>
    </source>
</evidence>
<protein>
    <submittedName>
        <fullName evidence="4">Addiction module antidote protein, HigA family</fullName>
    </submittedName>
</protein>
<keyword evidence="1" id="KW-0238">DNA-binding</keyword>